<name>A0A238Y5N6_9PSEU</name>
<dbReference type="OrthoDB" id="261230at2"/>
<dbReference type="SUPFAM" id="SSF88659">
    <property type="entry name" value="Sigma3 and sigma4 domains of RNA polymerase sigma factors"/>
    <property type="match status" value="1"/>
</dbReference>
<keyword evidence="3" id="KW-0731">Sigma factor</keyword>
<dbReference type="InterPro" id="IPR013249">
    <property type="entry name" value="RNA_pol_sigma70_r4_t2"/>
</dbReference>
<dbReference type="NCBIfam" id="TIGR02937">
    <property type="entry name" value="sigma70-ECF"/>
    <property type="match status" value="1"/>
</dbReference>
<dbReference type="EMBL" id="FZNW01000013">
    <property type="protein sequence ID" value="SNR66101.1"/>
    <property type="molecule type" value="Genomic_DNA"/>
</dbReference>
<dbReference type="InterPro" id="IPR013325">
    <property type="entry name" value="RNA_pol_sigma_r2"/>
</dbReference>
<proteinExistence type="inferred from homology"/>
<gene>
    <name evidence="8" type="ORF">SAMN06265360_113126</name>
</gene>
<protein>
    <submittedName>
        <fullName evidence="8">RNA polymerase sigma-70 factor, ECF subfamily</fullName>
    </submittedName>
</protein>
<evidence type="ECO:0000256" key="4">
    <source>
        <dbReference type="ARBA" id="ARBA00023163"/>
    </source>
</evidence>
<dbReference type="InterPro" id="IPR014284">
    <property type="entry name" value="RNA_pol_sigma-70_dom"/>
</dbReference>
<dbReference type="PANTHER" id="PTHR43133:SF57">
    <property type="entry name" value="RNA POLYMERASE SIGMA-70 FACTOR"/>
    <property type="match status" value="1"/>
</dbReference>
<dbReference type="RefSeq" id="WP_089302072.1">
    <property type="nucleotide sequence ID" value="NZ_FZNW01000013.1"/>
</dbReference>
<evidence type="ECO:0000256" key="2">
    <source>
        <dbReference type="ARBA" id="ARBA00023015"/>
    </source>
</evidence>
<dbReference type="GO" id="GO:0003677">
    <property type="term" value="F:DNA binding"/>
    <property type="evidence" value="ECO:0007669"/>
    <property type="project" value="InterPro"/>
</dbReference>
<accession>A0A238Y5N6</accession>
<sequence>MTVRGAGSRQAIAGNDSAHTGAPRHHHRPCRARDGDAPAHGRCSCESSIAEWYLDYGQAIRQFSISRTADVATAEDCASETFLRALTRRSQFSCAGAGVQPWLFTITRNIVRDHYNSARHRREVPTEFVPEDVGTVMGPEHELAIRETRESVEALLELLPQDQATCLRLRFIEQLSVRETADVMHRTENAIRALQHRAIRKLSKVAPAHHHA</sequence>
<feature type="domain" description="RNA polymerase sigma factor 70 region 4 type 2" evidence="7">
    <location>
        <begin position="150"/>
        <end position="202"/>
    </location>
</feature>
<dbReference type="GO" id="GO:0016987">
    <property type="term" value="F:sigma factor activity"/>
    <property type="evidence" value="ECO:0007669"/>
    <property type="project" value="UniProtKB-KW"/>
</dbReference>
<dbReference type="PANTHER" id="PTHR43133">
    <property type="entry name" value="RNA POLYMERASE ECF-TYPE SIGMA FACTO"/>
    <property type="match status" value="1"/>
</dbReference>
<evidence type="ECO:0000259" key="7">
    <source>
        <dbReference type="Pfam" id="PF08281"/>
    </source>
</evidence>
<dbReference type="AlphaFoldDB" id="A0A238Y5N6"/>
<evidence type="ECO:0000256" key="1">
    <source>
        <dbReference type="ARBA" id="ARBA00010641"/>
    </source>
</evidence>
<dbReference type="InterPro" id="IPR013324">
    <property type="entry name" value="RNA_pol_sigma_r3/r4-like"/>
</dbReference>
<dbReference type="Pfam" id="PF08281">
    <property type="entry name" value="Sigma70_r4_2"/>
    <property type="match status" value="1"/>
</dbReference>
<dbReference type="InterPro" id="IPR036388">
    <property type="entry name" value="WH-like_DNA-bd_sf"/>
</dbReference>
<dbReference type="Proteomes" id="UP000198348">
    <property type="component" value="Unassembled WGS sequence"/>
</dbReference>
<keyword evidence="9" id="KW-1185">Reference proteome</keyword>
<feature type="region of interest" description="Disordered" evidence="5">
    <location>
        <begin position="1"/>
        <end position="39"/>
    </location>
</feature>
<keyword evidence="4" id="KW-0804">Transcription</keyword>
<keyword evidence="2" id="KW-0805">Transcription regulation</keyword>
<dbReference type="Gene3D" id="1.10.10.10">
    <property type="entry name" value="Winged helix-like DNA-binding domain superfamily/Winged helix DNA-binding domain"/>
    <property type="match status" value="1"/>
</dbReference>
<dbReference type="GO" id="GO:0006352">
    <property type="term" value="P:DNA-templated transcription initiation"/>
    <property type="evidence" value="ECO:0007669"/>
    <property type="project" value="InterPro"/>
</dbReference>
<feature type="domain" description="RNA polymerase sigma-70 region 2" evidence="6">
    <location>
        <begin position="53"/>
        <end position="119"/>
    </location>
</feature>
<organism evidence="8 9">
    <name type="scientific">Haloechinothrix alba</name>
    <dbReference type="NCBI Taxonomy" id="664784"/>
    <lineage>
        <taxon>Bacteria</taxon>
        <taxon>Bacillati</taxon>
        <taxon>Actinomycetota</taxon>
        <taxon>Actinomycetes</taxon>
        <taxon>Pseudonocardiales</taxon>
        <taxon>Pseudonocardiaceae</taxon>
        <taxon>Haloechinothrix</taxon>
    </lineage>
</organism>
<evidence type="ECO:0000256" key="3">
    <source>
        <dbReference type="ARBA" id="ARBA00023082"/>
    </source>
</evidence>
<dbReference type="Pfam" id="PF04542">
    <property type="entry name" value="Sigma70_r2"/>
    <property type="match status" value="1"/>
</dbReference>
<dbReference type="InterPro" id="IPR039425">
    <property type="entry name" value="RNA_pol_sigma-70-like"/>
</dbReference>
<dbReference type="InterPro" id="IPR007627">
    <property type="entry name" value="RNA_pol_sigma70_r2"/>
</dbReference>
<dbReference type="SUPFAM" id="SSF88946">
    <property type="entry name" value="Sigma2 domain of RNA polymerase sigma factors"/>
    <property type="match status" value="1"/>
</dbReference>
<dbReference type="Gene3D" id="1.10.1740.10">
    <property type="match status" value="1"/>
</dbReference>
<evidence type="ECO:0000313" key="9">
    <source>
        <dbReference type="Proteomes" id="UP000198348"/>
    </source>
</evidence>
<evidence type="ECO:0000313" key="8">
    <source>
        <dbReference type="EMBL" id="SNR66101.1"/>
    </source>
</evidence>
<reference evidence="8 9" key="1">
    <citation type="submission" date="2017-06" db="EMBL/GenBank/DDBJ databases">
        <authorList>
            <person name="Kim H.J."/>
            <person name="Triplett B.A."/>
        </authorList>
    </citation>
    <scope>NUCLEOTIDE SEQUENCE [LARGE SCALE GENOMIC DNA]</scope>
    <source>
        <strain evidence="8 9">DSM 45207</strain>
    </source>
</reference>
<dbReference type="CDD" id="cd06171">
    <property type="entry name" value="Sigma70_r4"/>
    <property type="match status" value="1"/>
</dbReference>
<evidence type="ECO:0000259" key="6">
    <source>
        <dbReference type="Pfam" id="PF04542"/>
    </source>
</evidence>
<evidence type="ECO:0000256" key="5">
    <source>
        <dbReference type="SAM" id="MobiDB-lite"/>
    </source>
</evidence>
<comment type="similarity">
    <text evidence="1">Belongs to the sigma-70 factor family. ECF subfamily.</text>
</comment>